<name>A0A4S8LQA1_DENBC</name>
<feature type="compositionally biased region" description="Basic and acidic residues" evidence="1">
    <location>
        <begin position="278"/>
        <end position="292"/>
    </location>
</feature>
<feature type="compositionally biased region" description="Polar residues" evidence="1">
    <location>
        <begin position="201"/>
        <end position="214"/>
    </location>
</feature>
<feature type="region of interest" description="Disordered" evidence="1">
    <location>
        <begin position="109"/>
        <end position="132"/>
    </location>
</feature>
<dbReference type="EMBL" id="ML179307">
    <property type="protein sequence ID" value="THU91381.1"/>
    <property type="molecule type" value="Genomic_DNA"/>
</dbReference>
<feature type="compositionally biased region" description="Basic residues" evidence="1">
    <location>
        <begin position="265"/>
        <end position="277"/>
    </location>
</feature>
<keyword evidence="2" id="KW-0472">Membrane</keyword>
<keyword evidence="4" id="KW-1185">Reference proteome</keyword>
<evidence type="ECO:0000256" key="2">
    <source>
        <dbReference type="SAM" id="Phobius"/>
    </source>
</evidence>
<feature type="region of interest" description="Disordered" evidence="1">
    <location>
        <begin position="193"/>
        <end position="302"/>
    </location>
</feature>
<gene>
    <name evidence="3" type="ORF">K435DRAFT_968210</name>
</gene>
<proteinExistence type="predicted"/>
<organism evidence="3 4">
    <name type="scientific">Dendrothele bispora (strain CBS 962.96)</name>
    <dbReference type="NCBI Taxonomy" id="1314807"/>
    <lineage>
        <taxon>Eukaryota</taxon>
        <taxon>Fungi</taxon>
        <taxon>Dikarya</taxon>
        <taxon>Basidiomycota</taxon>
        <taxon>Agaricomycotina</taxon>
        <taxon>Agaricomycetes</taxon>
        <taxon>Agaricomycetidae</taxon>
        <taxon>Agaricales</taxon>
        <taxon>Agaricales incertae sedis</taxon>
        <taxon>Dendrothele</taxon>
    </lineage>
</organism>
<protein>
    <recommendedName>
        <fullName evidence="5">Mid2 domain-containing protein</fullName>
    </recommendedName>
</protein>
<sequence>MATESMMLVACAAVELSHSIVSTTLVSHLTSRMSQTPSTSYVHLGKSYCFLFSVSFDCPNLLLPERPSNFNTILTILSHALNSITSGTSPSHPVVTSTFIITSSSAITTSIRPSSSPSTGGSSSSVGTSPSSTITESTSVAFTSSATNSSSSHSTSTAPILAGSLIGGIVAFMIITLLGWLCYRRKRLNQTRASPFPFDLNSGNRSSCSTTHSDSIPKPDLDLVAPGGSDVSVSTETNLNPRDVADQPQSPGSSDVPLLSVPQRQRGRVGSSKKKMNYRKDGAQRAKRRGDTSIDYPPAYQP</sequence>
<evidence type="ECO:0000313" key="3">
    <source>
        <dbReference type="EMBL" id="THU91381.1"/>
    </source>
</evidence>
<accession>A0A4S8LQA1</accession>
<dbReference type="Proteomes" id="UP000297245">
    <property type="component" value="Unassembled WGS sequence"/>
</dbReference>
<evidence type="ECO:0000313" key="4">
    <source>
        <dbReference type="Proteomes" id="UP000297245"/>
    </source>
</evidence>
<keyword evidence="2" id="KW-0812">Transmembrane</keyword>
<reference evidence="3 4" key="1">
    <citation type="journal article" date="2019" name="Nat. Ecol. Evol.">
        <title>Megaphylogeny resolves global patterns of mushroom evolution.</title>
        <authorList>
            <person name="Varga T."/>
            <person name="Krizsan K."/>
            <person name="Foldi C."/>
            <person name="Dima B."/>
            <person name="Sanchez-Garcia M."/>
            <person name="Sanchez-Ramirez S."/>
            <person name="Szollosi G.J."/>
            <person name="Szarkandi J.G."/>
            <person name="Papp V."/>
            <person name="Albert L."/>
            <person name="Andreopoulos W."/>
            <person name="Angelini C."/>
            <person name="Antonin V."/>
            <person name="Barry K.W."/>
            <person name="Bougher N.L."/>
            <person name="Buchanan P."/>
            <person name="Buyck B."/>
            <person name="Bense V."/>
            <person name="Catcheside P."/>
            <person name="Chovatia M."/>
            <person name="Cooper J."/>
            <person name="Damon W."/>
            <person name="Desjardin D."/>
            <person name="Finy P."/>
            <person name="Geml J."/>
            <person name="Haridas S."/>
            <person name="Hughes K."/>
            <person name="Justo A."/>
            <person name="Karasinski D."/>
            <person name="Kautmanova I."/>
            <person name="Kiss B."/>
            <person name="Kocsube S."/>
            <person name="Kotiranta H."/>
            <person name="LaButti K.M."/>
            <person name="Lechner B.E."/>
            <person name="Liimatainen K."/>
            <person name="Lipzen A."/>
            <person name="Lukacs Z."/>
            <person name="Mihaltcheva S."/>
            <person name="Morgado L.N."/>
            <person name="Niskanen T."/>
            <person name="Noordeloos M.E."/>
            <person name="Ohm R.A."/>
            <person name="Ortiz-Santana B."/>
            <person name="Ovrebo C."/>
            <person name="Racz N."/>
            <person name="Riley R."/>
            <person name="Savchenko A."/>
            <person name="Shiryaev A."/>
            <person name="Soop K."/>
            <person name="Spirin V."/>
            <person name="Szebenyi C."/>
            <person name="Tomsovsky M."/>
            <person name="Tulloss R.E."/>
            <person name="Uehling J."/>
            <person name="Grigoriev I.V."/>
            <person name="Vagvolgyi C."/>
            <person name="Papp T."/>
            <person name="Martin F.M."/>
            <person name="Miettinen O."/>
            <person name="Hibbett D.S."/>
            <person name="Nagy L.G."/>
        </authorList>
    </citation>
    <scope>NUCLEOTIDE SEQUENCE [LARGE SCALE GENOMIC DNA]</scope>
    <source>
        <strain evidence="3 4">CBS 962.96</strain>
    </source>
</reference>
<dbReference type="AlphaFoldDB" id="A0A4S8LQA1"/>
<evidence type="ECO:0000256" key="1">
    <source>
        <dbReference type="SAM" id="MobiDB-lite"/>
    </source>
</evidence>
<keyword evidence="2" id="KW-1133">Transmembrane helix</keyword>
<feature type="transmembrane region" description="Helical" evidence="2">
    <location>
        <begin position="160"/>
        <end position="183"/>
    </location>
</feature>
<feature type="compositionally biased region" description="Polar residues" evidence="1">
    <location>
        <begin position="231"/>
        <end position="240"/>
    </location>
</feature>
<evidence type="ECO:0008006" key="5">
    <source>
        <dbReference type="Google" id="ProtNLM"/>
    </source>
</evidence>